<dbReference type="InParanoid" id="G3AEV7"/>
<evidence type="ECO:0000313" key="7">
    <source>
        <dbReference type="EMBL" id="EGW35787.1"/>
    </source>
</evidence>
<evidence type="ECO:0000313" key="8">
    <source>
        <dbReference type="Proteomes" id="UP000000709"/>
    </source>
</evidence>
<feature type="compositionally biased region" description="Polar residues" evidence="6">
    <location>
        <begin position="200"/>
        <end position="212"/>
    </location>
</feature>
<dbReference type="AlphaFoldDB" id="G3AEV7"/>
<evidence type="ECO:0000256" key="5">
    <source>
        <dbReference type="ARBA" id="ARBA00023306"/>
    </source>
</evidence>
<accession>G3AEV7</accession>
<gene>
    <name evidence="7" type="ORF">SPAPADRAFT_53945</name>
</gene>
<evidence type="ECO:0000256" key="6">
    <source>
        <dbReference type="SAM" id="MobiDB-lite"/>
    </source>
</evidence>
<dbReference type="eggNOG" id="ENOG502T0MK">
    <property type="taxonomic scope" value="Eukaryota"/>
</dbReference>
<dbReference type="GeneID" id="18871824"/>
<comment type="similarity">
    <text evidence="1">Belongs to the APC13 family.</text>
</comment>
<keyword evidence="8" id="KW-1185">Reference proteome</keyword>
<dbReference type="KEGG" id="spaa:SPAPADRAFT_53945"/>
<dbReference type="RefSeq" id="XP_007373199.1">
    <property type="nucleotide sequence ID" value="XM_007373137.1"/>
</dbReference>
<proteinExistence type="inferred from homology"/>
<feature type="compositionally biased region" description="Polar residues" evidence="6">
    <location>
        <begin position="173"/>
        <end position="192"/>
    </location>
</feature>
<dbReference type="Pfam" id="PF05839">
    <property type="entry name" value="Apc13p"/>
    <property type="match status" value="1"/>
</dbReference>
<feature type="region of interest" description="Disordered" evidence="6">
    <location>
        <begin position="173"/>
        <end position="212"/>
    </location>
</feature>
<dbReference type="Proteomes" id="UP000000709">
    <property type="component" value="Unassembled WGS sequence"/>
</dbReference>
<evidence type="ECO:0000256" key="2">
    <source>
        <dbReference type="ARBA" id="ARBA00022618"/>
    </source>
</evidence>
<protein>
    <submittedName>
        <fullName evidence="7">Uncharacterized protein</fullName>
    </submittedName>
</protein>
<evidence type="ECO:0000256" key="4">
    <source>
        <dbReference type="ARBA" id="ARBA00022786"/>
    </source>
</evidence>
<keyword evidence="3" id="KW-0498">Mitosis</keyword>
<dbReference type="OrthoDB" id="4023481at2759"/>
<dbReference type="GO" id="GO:0051301">
    <property type="term" value="P:cell division"/>
    <property type="evidence" value="ECO:0007669"/>
    <property type="project" value="UniProtKB-KW"/>
</dbReference>
<dbReference type="EMBL" id="GL996499">
    <property type="protein sequence ID" value="EGW35787.1"/>
    <property type="molecule type" value="Genomic_DNA"/>
</dbReference>
<keyword evidence="4" id="KW-0833">Ubl conjugation pathway</keyword>
<organism evidence="8">
    <name type="scientific">Spathaspora passalidarum (strain NRRL Y-27907 / 11-Y1)</name>
    <dbReference type="NCBI Taxonomy" id="619300"/>
    <lineage>
        <taxon>Eukaryota</taxon>
        <taxon>Fungi</taxon>
        <taxon>Dikarya</taxon>
        <taxon>Ascomycota</taxon>
        <taxon>Saccharomycotina</taxon>
        <taxon>Pichiomycetes</taxon>
        <taxon>Debaryomycetaceae</taxon>
        <taxon>Spathaspora</taxon>
    </lineage>
</organism>
<dbReference type="GO" id="GO:0005680">
    <property type="term" value="C:anaphase-promoting complex"/>
    <property type="evidence" value="ECO:0007669"/>
    <property type="project" value="InterPro"/>
</dbReference>
<name>G3AEV7_SPAPN</name>
<evidence type="ECO:0000256" key="1">
    <source>
        <dbReference type="ARBA" id="ARBA00006940"/>
    </source>
</evidence>
<dbReference type="HOGENOM" id="CLU_1299536_0_0_1"/>
<evidence type="ECO:0000256" key="3">
    <source>
        <dbReference type="ARBA" id="ARBA00022776"/>
    </source>
</evidence>
<keyword evidence="2" id="KW-0132">Cell division</keyword>
<sequence length="227" mass="25903">MSRDGVYSYIHLDDSKKVLYMEQWKQESLPFDDIETHNLVEATSTLFTKLFLDDEEEEESLPIHPAVFGNKIYKSRSMLKEKVWTDLALTEKFLDESSELNKLHDKTILPSLSSEVEQQFGELSLAEFLSNGYNIPDDHLDSVLSPNLTDSIPQHHFRRHRLSHRDISLNSTSDLSVPNNSFQNIRSSSGTGNPVAPPGSLQTPRTGRVRQVSTDKNFQTPISRIMR</sequence>
<keyword evidence="5" id="KW-0131">Cell cycle</keyword>
<dbReference type="InterPro" id="IPR008401">
    <property type="entry name" value="Apc13"/>
</dbReference>
<reference evidence="7 8" key="1">
    <citation type="journal article" date="2011" name="Proc. Natl. Acad. Sci. U.S.A.">
        <title>Comparative genomics of xylose-fermenting fungi for enhanced biofuel production.</title>
        <authorList>
            <person name="Wohlbach D.J."/>
            <person name="Kuo A."/>
            <person name="Sato T.K."/>
            <person name="Potts K.M."/>
            <person name="Salamov A.A."/>
            <person name="LaButti K.M."/>
            <person name="Sun H."/>
            <person name="Clum A."/>
            <person name="Pangilinan J.L."/>
            <person name="Lindquist E.A."/>
            <person name="Lucas S."/>
            <person name="Lapidus A."/>
            <person name="Jin M."/>
            <person name="Gunawan C."/>
            <person name="Balan V."/>
            <person name="Dale B.E."/>
            <person name="Jeffries T.W."/>
            <person name="Zinkel R."/>
            <person name="Barry K.W."/>
            <person name="Grigoriev I.V."/>
            <person name="Gasch A.P."/>
        </authorList>
    </citation>
    <scope>NUCLEOTIDE SEQUENCE [LARGE SCALE GENOMIC DNA]</scope>
    <source>
        <strain evidence="8">NRRL Y-27907 / 11-Y1</strain>
    </source>
</reference>
<dbReference type="OMA" id="ERWKDEP"/>